<dbReference type="EMBL" id="CP002584">
    <property type="protein sequence ID" value="ADZ76974.1"/>
    <property type="molecule type" value="Genomic_DNA"/>
</dbReference>
<organism evidence="2">
    <name type="scientific">Sphingobacterium sp. (strain 21)</name>
    <dbReference type="NCBI Taxonomy" id="743722"/>
    <lineage>
        <taxon>Bacteria</taxon>
        <taxon>Pseudomonadati</taxon>
        <taxon>Bacteroidota</taxon>
        <taxon>Sphingobacteriia</taxon>
        <taxon>Sphingobacteriales</taxon>
        <taxon>Sphingobacteriaceae</taxon>
        <taxon>Sphingobacterium</taxon>
    </lineage>
</organism>
<keyword evidence="1" id="KW-0472">Membrane</keyword>
<feature type="transmembrane region" description="Helical" evidence="1">
    <location>
        <begin position="13"/>
        <end position="34"/>
    </location>
</feature>
<sequence length="39" mass="4331">MTFQDIVLLAKKILVGLVVTAIPVLIIFFTISFLQKLIA</sequence>
<dbReference type="PATRIC" id="fig|743722.3.peg.427"/>
<name>F4C500_SPHS2</name>
<protein>
    <submittedName>
        <fullName evidence="2">Uncharacterized protein</fullName>
    </submittedName>
</protein>
<dbReference type="KEGG" id="shg:Sph21_0392"/>
<proteinExistence type="predicted"/>
<evidence type="ECO:0000256" key="1">
    <source>
        <dbReference type="SAM" id="Phobius"/>
    </source>
</evidence>
<dbReference type="STRING" id="743722.Sph21_0392"/>
<reference evidence="2" key="1">
    <citation type="submission" date="2011-03" db="EMBL/GenBank/DDBJ databases">
        <title>Complete sequence of Sphingobacterium sp. 21.</title>
        <authorList>
            <consortium name="US DOE Joint Genome Institute"/>
            <person name="Lucas S."/>
            <person name="Copeland A."/>
            <person name="Lapidus A."/>
            <person name="Cheng J.-F."/>
            <person name="Goodwin L."/>
            <person name="Pitluck S."/>
            <person name="Davenport K."/>
            <person name="Detter J.C."/>
            <person name="Han C."/>
            <person name="Tapia R."/>
            <person name="Land M."/>
            <person name="Hauser L."/>
            <person name="Kyrpides N."/>
            <person name="Ivanova N."/>
            <person name="Ovchinnikova G."/>
            <person name="Pagani I."/>
            <person name="Siebers A.K."/>
            <person name="Allgaier M."/>
            <person name="Thelen M.P."/>
            <person name="Hugenholtz P."/>
            <person name="Woyke T."/>
        </authorList>
    </citation>
    <scope>NUCLEOTIDE SEQUENCE</scope>
    <source>
        <strain evidence="2">21</strain>
    </source>
</reference>
<accession>F4C500</accession>
<dbReference type="HOGENOM" id="CLU_3317172_0_0_10"/>
<evidence type="ECO:0000313" key="2">
    <source>
        <dbReference type="EMBL" id="ADZ76974.1"/>
    </source>
</evidence>
<dbReference type="AlphaFoldDB" id="F4C500"/>
<keyword evidence="1" id="KW-1133">Transmembrane helix</keyword>
<keyword evidence="1" id="KW-0812">Transmembrane</keyword>
<gene>
    <name evidence="2" type="ordered locus">Sph21_0392</name>
</gene>